<organism evidence="1 2">
    <name type="scientific">Ceratopteris richardii</name>
    <name type="common">Triangle waterfern</name>
    <dbReference type="NCBI Taxonomy" id="49495"/>
    <lineage>
        <taxon>Eukaryota</taxon>
        <taxon>Viridiplantae</taxon>
        <taxon>Streptophyta</taxon>
        <taxon>Embryophyta</taxon>
        <taxon>Tracheophyta</taxon>
        <taxon>Polypodiopsida</taxon>
        <taxon>Polypodiidae</taxon>
        <taxon>Polypodiales</taxon>
        <taxon>Pteridineae</taxon>
        <taxon>Pteridaceae</taxon>
        <taxon>Parkerioideae</taxon>
        <taxon>Ceratopteris</taxon>
    </lineage>
</organism>
<sequence length="35" mass="4063">MKSRAFGRDEPSPSPVIYISDEVEFHIHSQPLVHR</sequence>
<reference evidence="1 2" key="1">
    <citation type="submission" date="2021-08" db="EMBL/GenBank/DDBJ databases">
        <title>WGS assembly of Ceratopteris richardii.</title>
        <authorList>
            <person name="Marchant D.B."/>
            <person name="Chen G."/>
            <person name="Jenkins J."/>
            <person name="Shu S."/>
            <person name="Leebens-Mack J."/>
            <person name="Grimwood J."/>
            <person name="Schmutz J."/>
            <person name="Soltis P."/>
            <person name="Soltis D."/>
            <person name="Chen Z.-H."/>
        </authorList>
    </citation>
    <scope>NUCLEOTIDE SEQUENCE [LARGE SCALE GENOMIC DNA]</scope>
    <source>
        <strain evidence="1">Whitten #5841</strain>
        <tissue evidence="1">Leaf</tissue>
    </source>
</reference>
<proteinExistence type="predicted"/>
<accession>A0A8T2S0H0</accession>
<dbReference type="EMBL" id="CM035428">
    <property type="protein sequence ID" value="KAH7301228.1"/>
    <property type="molecule type" value="Genomic_DNA"/>
</dbReference>
<protein>
    <submittedName>
        <fullName evidence="1">Uncharacterized protein</fullName>
    </submittedName>
</protein>
<dbReference type="Proteomes" id="UP000825935">
    <property type="component" value="Chromosome 23"/>
</dbReference>
<keyword evidence="2" id="KW-1185">Reference proteome</keyword>
<dbReference type="OrthoDB" id="10466869at2759"/>
<comment type="caution">
    <text evidence="1">The sequence shown here is derived from an EMBL/GenBank/DDBJ whole genome shotgun (WGS) entry which is preliminary data.</text>
</comment>
<evidence type="ECO:0000313" key="1">
    <source>
        <dbReference type="EMBL" id="KAH7301228.1"/>
    </source>
</evidence>
<gene>
    <name evidence="1" type="ORF">KP509_23G016900</name>
</gene>
<dbReference type="AlphaFoldDB" id="A0A8T2S0H0"/>
<evidence type="ECO:0000313" key="2">
    <source>
        <dbReference type="Proteomes" id="UP000825935"/>
    </source>
</evidence>
<name>A0A8T2S0H0_CERRI</name>